<feature type="transmembrane region" description="Helical" evidence="1">
    <location>
        <begin position="6"/>
        <end position="27"/>
    </location>
</feature>
<proteinExistence type="predicted"/>
<keyword evidence="1" id="KW-0812">Transmembrane</keyword>
<accession>A0A0E9QPH0</accession>
<reference evidence="2" key="1">
    <citation type="submission" date="2014-11" db="EMBL/GenBank/DDBJ databases">
        <authorList>
            <person name="Amaro Gonzalez C."/>
        </authorList>
    </citation>
    <scope>NUCLEOTIDE SEQUENCE</scope>
</reference>
<sequence length="94" mass="11210">MLWEILCYYCLSSDYLIYFFVFVFILFSSNAGQDSLFKVCICFCYTFNGLVPVQCSVEFYLAFNLILTCMYCQSREVCFVQCISIEFYHMKKFN</sequence>
<organism evidence="2">
    <name type="scientific">Anguilla anguilla</name>
    <name type="common">European freshwater eel</name>
    <name type="synonym">Muraena anguilla</name>
    <dbReference type="NCBI Taxonomy" id="7936"/>
    <lineage>
        <taxon>Eukaryota</taxon>
        <taxon>Metazoa</taxon>
        <taxon>Chordata</taxon>
        <taxon>Craniata</taxon>
        <taxon>Vertebrata</taxon>
        <taxon>Euteleostomi</taxon>
        <taxon>Actinopterygii</taxon>
        <taxon>Neopterygii</taxon>
        <taxon>Teleostei</taxon>
        <taxon>Anguilliformes</taxon>
        <taxon>Anguillidae</taxon>
        <taxon>Anguilla</taxon>
    </lineage>
</organism>
<evidence type="ECO:0000256" key="1">
    <source>
        <dbReference type="SAM" id="Phobius"/>
    </source>
</evidence>
<dbReference type="EMBL" id="GBXM01089868">
    <property type="protein sequence ID" value="JAH18709.1"/>
    <property type="molecule type" value="Transcribed_RNA"/>
</dbReference>
<keyword evidence="1" id="KW-0472">Membrane</keyword>
<keyword evidence="1" id="KW-1133">Transmembrane helix</keyword>
<dbReference type="AlphaFoldDB" id="A0A0E9QPH0"/>
<reference evidence="2" key="2">
    <citation type="journal article" date="2015" name="Fish Shellfish Immunol.">
        <title>Early steps in the European eel (Anguilla anguilla)-Vibrio vulnificus interaction in the gills: Role of the RtxA13 toxin.</title>
        <authorList>
            <person name="Callol A."/>
            <person name="Pajuelo D."/>
            <person name="Ebbesson L."/>
            <person name="Teles M."/>
            <person name="MacKenzie S."/>
            <person name="Amaro C."/>
        </authorList>
    </citation>
    <scope>NUCLEOTIDE SEQUENCE</scope>
</reference>
<evidence type="ECO:0000313" key="2">
    <source>
        <dbReference type="EMBL" id="JAH18709.1"/>
    </source>
</evidence>
<name>A0A0E9QPH0_ANGAN</name>
<protein>
    <submittedName>
        <fullName evidence="2">Uncharacterized protein</fullName>
    </submittedName>
</protein>